<dbReference type="Gene3D" id="3.40.50.1170">
    <property type="entry name" value="L-asparaginase, N-terminal domain"/>
    <property type="match status" value="1"/>
</dbReference>
<evidence type="ECO:0000256" key="3">
    <source>
        <dbReference type="SAM" id="MobiDB-lite"/>
    </source>
</evidence>
<feature type="domain" description="Asparaginase/glutaminase C-terminal" evidence="5">
    <location>
        <begin position="237"/>
        <end position="329"/>
    </location>
</feature>
<dbReference type="PRINTS" id="PR00139">
    <property type="entry name" value="ASNGLNASE"/>
</dbReference>
<dbReference type="PANTHER" id="PTHR11707">
    <property type="entry name" value="L-ASPARAGINASE"/>
    <property type="match status" value="1"/>
</dbReference>
<evidence type="ECO:0000256" key="1">
    <source>
        <dbReference type="PIRSR" id="PIRSR001220-1"/>
    </source>
</evidence>
<dbReference type="SUPFAM" id="SSF53774">
    <property type="entry name" value="Glutaminase/Asparaginase"/>
    <property type="match status" value="1"/>
</dbReference>
<evidence type="ECO:0000313" key="7">
    <source>
        <dbReference type="Proteomes" id="UP000307768"/>
    </source>
</evidence>
<dbReference type="GO" id="GO:0004067">
    <property type="term" value="F:asparaginase activity"/>
    <property type="evidence" value="ECO:0007669"/>
    <property type="project" value="UniProtKB-UniRule"/>
</dbReference>
<dbReference type="Pfam" id="PF17763">
    <property type="entry name" value="Asparaginase_C"/>
    <property type="match status" value="1"/>
</dbReference>
<dbReference type="InterPro" id="IPR027474">
    <property type="entry name" value="L-asparaginase_N"/>
</dbReference>
<dbReference type="PIRSF" id="PIRSF001220">
    <property type="entry name" value="L-ASNase_gatD"/>
    <property type="match status" value="1"/>
</dbReference>
<evidence type="ECO:0000256" key="2">
    <source>
        <dbReference type="PIRSR" id="PIRSR001220-2"/>
    </source>
</evidence>
<accession>A0A5Q6RP21</accession>
<feature type="active site" description="O-isoaspartyl threonine intermediate" evidence="1">
    <location>
        <position position="33"/>
    </location>
</feature>
<protein>
    <recommendedName>
        <fullName evidence="8">L-asparaginase</fullName>
    </recommendedName>
</protein>
<dbReference type="SFLD" id="SFLDS00057">
    <property type="entry name" value="Glutaminase/Asparaginase"/>
    <property type="match status" value="1"/>
</dbReference>
<dbReference type="PROSITE" id="PS51732">
    <property type="entry name" value="ASN_GLN_ASE_3"/>
    <property type="match status" value="1"/>
</dbReference>
<dbReference type="PIRSF" id="PIRSF500176">
    <property type="entry name" value="L_ASNase"/>
    <property type="match status" value="1"/>
</dbReference>
<reference evidence="6 7" key="1">
    <citation type="submission" date="2019-09" db="EMBL/GenBank/DDBJ databases">
        <title>Mumia zhuanghuii sp. nov. isolated from the intestinal contents of plateau pika (Ochotona curzoniae) in the Qinghai-Tibet plateau of China.</title>
        <authorList>
            <person name="Tian Z."/>
        </authorList>
    </citation>
    <scope>NUCLEOTIDE SEQUENCE [LARGE SCALE GENOMIC DNA]</scope>
    <source>
        <strain evidence="7">350</strain>
    </source>
</reference>
<evidence type="ECO:0000313" key="6">
    <source>
        <dbReference type="EMBL" id="KAA1419782.1"/>
    </source>
</evidence>
<feature type="region of interest" description="Disordered" evidence="3">
    <location>
        <begin position="1"/>
        <end position="22"/>
    </location>
</feature>
<dbReference type="InterPro" id="IPR037152">
    <property type="entry name" value="L-asparaginase_N_sf"/>
</dbReference>
<dbReference type="SMART" id="SM00870">
    <property type="entry name" value="Asparaginase"/>
    <property type="match status" value="1"/>
</dbReference>
<dbReference type="PANTHER" id="PTHR11707:SF28">
    <property type="entry name" value="60 KDA LYSOPHOSPHOLIPASE"/>
    <property type="match status" value="1"/>
</dbReference>
<organism evidence="6 7">
    <name type="scientific">Mumia zhuanghuii</name>
    <dbReference type="NCBI Taxonomy" id="2585211"/>
    <lineage>
        <taxon>Bacteria</taxon>
        <taxon>Bacillati</taxon>
        <taxon>Actinomycetota</taxon>
        <taxon>Actinomycetes</taxon>
        <taxon>Propionibacteriales</taxon>
        <taxon>Nocardioidaceae</taxon>
        <taxon>Mumia</taxon>
    </lineage>
</organism>
<feature type="binding site" evidence="2">
    <location>
        <begin position="110"/>
        <end position="111"/>
    </location>
    <ligand>
        <name>substrate</name>
    </ligand>
</feature>
<dbReference type="OrthoDB" id="9788068at2"/>
<dbReference type="EMBL" id="VDFQ02000006">
    <property type="protein sequence ID" value="KAA1419782.1"/>
    <property type="molecule type" value="Genomic_DNA"/>
</dbReference>
<dbReference type="Pfam" id="PF00710">
    <property type="entry name" value="Asparaginase"/>
    <property type="match status" value="1"/>
</dbReference>
<dbReference type="InterPro" id="IPR036152">
    <property type="entry name" value="Asp/glu_Ase-like_sf"/>
</dbReference>
<proteinExistence type="predicted"/>
<dbReference type="InterPro" id="IPR027473">
    <property type="entry name" value="L-asparaginase_C"/>
</dbReference>
<sequence>MSDASGPGHARRSTGGPGLGGDRGVLVIVTGGTATMSGGASGLEVSAEGVDVLRGTVDAWAAARRVPADFVLDLPLRDSAEMGPADWTRWQRQIRAAIPSVAGVVLVHGTDSLAYTASALAFALADAPCPIVVTGAQRGPREAGTDASSNLQHALDTALSGSAGVCVAFAGRVLAAATAWKRSTTDLDGFAGETGASSRRSPHLPVGRFRGYDADRFVALATVTLEHWHDQLTWSREPAGVVLRVFGGGTAPYDPRAEARLRALRDAEVPVLAVSQTPAAFVDLGRYGAGRALVEGGVVSCGALTVEAAYTKSHYLLGCALSYAEITRCLAEDLVGEARR</sequence>
<evidence type="ECO:0000259" key="5">
    <source>
        <dbReference type="Pfam" id="PF17763"/>
    </source>
</evidence>
<feature type="domain" description="L-asparaginase N-terminal" evidence="4">
    <location>
        <begin position="25"/>
        <end position="192"/>
    </location>
</feature>
<gene>
    <name evidence="6" type="ORF">FE697_017900</name>
</gene>
<comment type="caution">
    <text evidence="6">The sequence shown here is derived from an EMBL/GenBank/DDBJ whole genome shotgun (WGS) entry which is preliminary data.</text>
</comment>
<feature type="binding site" evidence="2">
    <location>
        <position position="79"/>
    </location>
    <ligand>
        <name>substrate</name>
    </ligand>
</feature>
<evidence type="ECO:0000259" key="4">
    <source>
        <dbReference type="Pfam" id="PF00710"/>
    </source>
</evidence>
<dbReference type="InterPro" id="IPR006034">
    <property type="entry name" value="Asparaginase/glutaminase-like"/>
</dbReference>
<evidence type="ECO:0008006" key="8">
    <source>
        <dbReference type="Google" id="ProtNLM"/>
    </source>
</evidence>
<dbReference type="Proteomes" id="UP000307768">
    <property type="component" value="Unassembled WGS sequence"/>
</dbReference>
<dbReference type="Gene3D" id="3.40.50.40">
    <property type="match status" value="1"/>
</dbReference>
<dbReference type="RefSeq" id="WP_149771005.1">
    <property type="nucleotide sequence ID" value="NZ_VDFQ02000006.1"/>
</dbReference>
<dbReference type="AlphaFoldDB" id="A0A5Q6RP21"/>
<name>A0A5Q6RP21_9ACTN</name>
<dbReference type="InterPro" id="IPR040919">
    <property type="entry name" value="Asparaginase_C"/>
</dbReference>